<protein>
    <submittedName>
        <fullName evidence="1">Uncharacterized protein</fullName>
    </submittedName>
</protein>
<evidence type="ECO:0000313" key="2">
    <source>
        <dbReference type="Proteomes" id="UP001500552"/>
    </source>
</evidence>
<comment type="caution">
    <text evidence="1">The sequence shown here is derived from an EMBL/GenBank/DDBJ whole genome shotgun (WGS) entry which is preliminary data.</text>
</comment>
<dbReference type="RefSeq" id="WP_345158646.1">
    <property type="nucleotide sequence ID" value="NZ_BAABHC010000010.1"/>
</dbReference>
<keyword evidence="2" id="KW-1185">Reference proteome</keyword>
<name>A0ABP8LKR5_9BACT</name>
<evidence type="ECO:0000313" key="1">
    <source>
        <dbReference type="EMBL" id="GAA4431618.1"/>
    </source>
</evidence>
<gene>
    <name evidence="1" type="ORF">GCM10023188_19340</name>
</gene>
<dbReference type="Proteomes" id="UP001500552">
    <property type="component" value="Unassembled WGS sequence"/>
</dbReference>
<proteinExistence type="predicted"/>
<organism evidence="1 2">
    <name type="scientific">Pontibacter saemangeumensis</name>
    <dbReference type="NCBI Taxonomy" id="1084525"/>
    <lineage>
        <taxon>Bacteria</taxon>
        <taxon>Pseudomonadati</taxon>
        <taxon>Bacteroidota</taxon>
        <taxon>Cytophagia</taxon>
        <taxon>Cytophagales</taxon>
        <taxon>Hymenobacteraceae</taxon>
        <taxon>Pontibacter</taxon>
    </lineage>
</organism>
<accession>A0ABP8LKR5</accession>
<sequence length="85" mass="9907">MNRPLFNSHSLAARLEIGWAHGTLLAHRGRRGYRMERYDMGRFFAEGWSNPRTDYISLVRGLDSRRALAPYVTDIHLLEMTHSFS</sequence>
<dbReference type="EMBL" id="BAABHC010000010">
    <property type="protein sequence ID" value="GAA4431618.1"/>
    <property type="molecule type" value="Genomic_DNA"/>
</dbReference>
<reference evidence="2" key="1">
    <citation type="journal article" date="2019" name="Int. J. Syst. Evol. Microbiol.">
        <title>The Global Catalogue of Microorganisms (GCM) 10K type strain sequencing project: providing services to taxonomists for standard genome sequencing and annotation.</title>
        <authorList>
            <consortium name="The Broad Institute Genomics Platform"/>
            <consortium name="The Broad Institute Genome Sequencing Center for Infectious Disease"/>
            <person name="Wu L."/>
            <person name="Ma J."/>
        </authorList>
    </citation>
    <scope>NUCLEOTIDE SEQUENCE [LARGE SCALE GENOMIC DNA]</scope>
    <source>
        <strain evidence="2">JCM 17926</strain>
    </source>
</reference>